<reference evidence="1" key="1">
    <citation type="submission" date="2020-05" db="EMBL/GenBank/DDBJ databases">
        <title>Mycena genomes resolve the evolution of fungal bioluminescence.</title>
        <authorList>
            <person name="Tsai I.J."/>
        </authorList>
    </citation>
    <scope>NUCLEOTIDE SEQUENCE</scope>
    <source>
        <strain evidence="1">160909Yilan</strain>
    </source>
</reference>
<dbReference type="AlphaFoldDB" id="A0A8H7DB96"/>
<evidence type="ECO:0000313" key="1">
    <source>
        <dbReference type="EMBL" id="KAF7366417.1"/>
    </source>
</evidence>
<dbReference type="OrthoDB" id="3139566at2759"/>
<dbReference type="Proteomes" id="UP000623467">
    <property type="component" value="Unassembled WGS sequence"/>
</dbReference>
<protein>
    <submittedName>
        <fullName evidence="1">F-box domain-containing protein</fullName>
    </submittedName>
</protein>
<evidence type="ECO:0000313" key="2">
    <source>
        <dbReference type="Proteomes" id="UP000623467"/>
    </source>
</evidence>
<proteinExistence type="predicted"/>
<organism evidence="1 2">
    <name type="scientific">Mycena sanguinolenta</name>
    <dbReference type="NCBI Taxonomy" id="230812"/>
    <lineage>
        <taxon>Eukaryota</taxon>
        <taxon>Fungi</taxon>
        <taxon>Dikarya</taxon>
        <taxon>Basidiomycota</taxon>
        <taxon>Agaricomycotina</taxon>
        <taxon>Agaricomycetes</taxon>
        <taxon>Agaricomycetidae</taxon>
        <taxon>Agaricales</taxon>
        <taxon>Marasmiineae</taxon>
        <taxon>Mycenaceae</taxon>
        <taxon>Mycena</taxon>
    </lineage>
</organism>
<gene>
    <name evidence="1" type="ORF">MSAN_00898600</name>
</gene>
<sequence length="408" mass="46569">MRYYLRGDLEADRARVAEITTCVGEIQARVSKMQAEIQVHVAKMQAEIQVHVAKTQAQICDLKRSITELRTEQAVAQQRIDSHKHYPVLTLPNEITSEIFIHSLPTYPAYPPLVGALSPTSLTQICHKWREVALATPALWRAIEFRRDSGRSEEYSFQIEKWLNRSHSCSLSIHIVGTAYDLYNALSTLVPHQARLEHLYLDINAQYSLLRPFPIPMPLLRRVDLSLSNCKSFELRAIDSPQLRSVRLFNNSVALAVPTLPWAQLTSLMLWEMVPNVMVPILHHVPNLIRCVLKFQWQQFRFSGPNITLPCLETLVLVGGDAVAKHITPNLSVPALLRLEFEQGTLGVNHIALLKALVLTTIQLREIEITGCTTRRNTVWPSENEYRTALPSVSRFSFQYRTKLYSEY</sequence>
<comment type="caution">
    <text evidence="1">The sequence shown here is derived from an EMBL/GenBank/DDBJ whole genome shotgun (WGS) entry which is preliminary data.</text>
</comment>
<dbReference type="EMBL" id="JACAZH010000006">
    <property type="protein sequence ID" value="KAF7366417.1"/>
    <property type="molecule type" value="Genomic_DNA"/>
</dbReference>
<name>A0A8H7DB96_9AGAR</name>
<keyword evidence="2" id="KW-1185">Reference proteome</keyword>
<dbReference type="SUPFAM" id="SSF52058">
    <property type="entry name" value="L domain-like"/>
    <property type="match status" value="1"/>
</dbReference>
<accession>A0A8H7DB96</accession>